<accession>A0A9R1WI01</accession>
<evidence type="ECO:0000256" key="2">
    <source>
        <dbReference type="ARBA" id="ARBA00022737"/>
    </source>
</evidence>
<gene>
    <name evidence="3" type="ORF">LSAT_V11C100018680</name>
</gene>
<dbReference type="Proteomes" id="UP000235145">
    <property type="component" value="Unassembled WGS sequence"/>
</dbReference>
<keyword evidence="1" id="KW-0853">WD repeat</keyword>
<evidence type="ECO:0000313" key="3">
    <source>
        <dbReference type="EMBL" id="KAJ0224293.1"/>
    </source>
</evidence>
<name>A0A9R1WI01_LACSA</name>
<dbReference type="GO" id="GO:0000159">
    <property type="term" value="C:protein phosphatase type 2A complex"/>
    <property type="evidence" value="ECO:0007669"/>
    <property type="project" value="InterPro"/>
</dbReference>
<keyword evidence="2" id="KW-0677">Repeat</keyword>
<dbReference type="AlphaFoldDB" id="A0A9R1WI01"/>
<dbReference type="EMBL" id="NBSK02000001">
    <property type="protein sequence ID" value="KAJ0224293.1"/>
    <property type="molecule type" value="Genomic_DNA"/>
</dbReference>
<evidence type="ECO:0008006" key="5">
    <source>
        <dbReference type="Google" id="ProtNLM"/>
    </source>
</evidence>
<organism evidence="3 4">
    <name type="scientific">Lactuca sativa</name>
    <name type="common">Garden lettuce</name>
    <dbReference type="NCBI Taxonomy" id="4236"/>
    <lineage>
        <taxon>Eukaryota</taxon>
        <taxon>Viridiplantae</taxon>
        <taxon>Streptophyta</taxon>
        <taxon>Embryophyta</taxon>
        <taxon>Tracheophyta</taxon>
        <taxon>Spermatophyta</taxon>
        <taxon>Magnoliopsida</taxon>
        <taxon>eudicotyledons</taxon>
        <taxon>Gunneridae</taxon>
        <taxon>Pentapetalae</taxon>
        <taxon>asterids</taxon>
        <taxon>campanulids</taxon>
        <taxon>Asterales</taxon>
        <taxon>Asteraceae</taxon>
        <taxon>Cichorioideae</taxon>
        <taxon>Cichorieae</taxon>
        <taxon>Lactucinae</taxon>
        <taxon>Lactuca</taxon>
    </lineage>
</organism>
<protein>
    <recommendedName>
        <fullName evidence="5">Serine/threonine-protein phosphatase 2A 55 kDa regulatory subunit B</fullName>
    </recommendedName>
</protein>
<proteinExistence type="predicted"/>
<keyword evidence="4" id="KW-1185">Reference proteome</keyword>
<reference evidence="3 4" key="1">
    <citation type="journal article" date="2017" name="Nat. Commun.">
        <title>Genome assembly with in vitro proximity ligation data and whole-genome triplication in lettuce.</title>
        <authorList>
            <person name="Reyes-Chin-Wo S."/>
            <person name="Wang Z."/>
            <person name="Yang X."/>
            <person name="Kozik A."/>
            <person name="Arikit S."/>
            <person name="Song C."/>
            <person name="Xia L."/>
            <person name="Froenicke L."/>
            <person name="Lavelle D.O."/>
            <person name="Truco M.J."/>
            <person name="Xia R."/>
            <person name="Zhu S."/>
            <person name="Xu C."/>
            <person name="Xu H."/>
            <person name="Xu X."/>
            <person name="Cox K."/>
            <person name="Korf I."/>
            <person name="Meyers B.C."/>
            <person name="Michelmore R.W."/>
        </authorList>
    </citation>
    <scope>NUCLEOTIDE SEQUENCE [LARGE SCALE GENOMIC DNA]</scope>
    <source>
        <strain evidence="4">cv. Salinas</strain>
        <tissue evidence="3">Seedlings</tissue>
    </source>
</reference>
<dbReference type="InterPro" id="IPR000009">
    <property type="entry name" value="PP2A_PR55"/>
</dbReference>
<dbReference type="GO" id="GO:0019888">
    <property type="term" value="F:protein phosphatase regulator activity"/>
    <property type="evidence" value="ECO:0007669"/>
    <property type="project" value="InterPro"/>
</dbReference>
<sequence>MRYLPLMVPTVNRLLKPTANSGLPGARYNVEVPTFYVQVTSHDSTLLGRCRRTYAHAHDYHINSISNNSNGETLISADDLRINLWNFEINKVVISCECTEYAHVNVNVLNMEVAFQNITV</sequence>
<comment type="caution">
    <text evidence="3">The sequence shown here is derived from an EMBL/GenBank/DDBJ whole genome shotgun (WGS) entry which is preliminary data.</text>
</comment>
<evidence type="ECO:0000256" key="1">
    <source>
        <dbReference type="ARBA" id="ARBA00022574"/>
    </source>
</evidence>
<dbReference type="PANTHER" id="PTHR11871">
    <property type="entry name" value="PROTEIN PHOSPHATASE PP2A REGULATORY SUBUNIT B"/>
    <property type="match status" value="1"/>
</dbReference>
<evidence type="ECO:0000313" key="4">
    <source>
        <dbReference type="Proteomes" id="UP000235145"/>
    </source>
</evidence>